<protein>
    <recommendedName>
        <fullName evidence="4">DUF2550 domain-containing protein</fullName>
    </recommendedName>
</protein>
<comment type="caution">
    <text evidence="2">The sequence shown here is derived from an EMBL/GenBank/DDBJ whole genome shotgun (WGS) entry which is preliminary data.</text>
</comment>
<dbReference type="InterPro" id="IPR019675">
    <property type="entry name" value="DUF2550"/>
</dbReference>
<evidence type="ECO:0000313" key="2">
    <source>
        <dbReference type="EMBL" id="PAJ70511.1"/>
    </source>
</evidence>
<dbReference type="Pfam" id="PF10739">
    <property type="entry name" value="DUF2550"/>
    <property type="match status" value="1"/>
</dbReference>
<dbReference type="EMBL" id="NQMQ01000009">
    <property type="protein sequence ID" value="PAJ70511.1"/>
    <property type="molecule type" value="Genomic_DNA"/>
</dbReference>
<keyword evidence="1" id="KW-1133">Transmembrane helix</keyword>
<keyword evidence="1" id="KW-0472">Membrane</keyword>
<dbReference type="AlphaFoldDB" id="A0A269PEV7"/>
<reference evidence="2 3" key="1">
    <citation type="submission" date="2017-08" db="EMBL/GenBank/DDBJ databases">
        <authorList>
            <person name="de Groot N.N."/>
        </authorList>
    </citation>
    <scope>NUCLEOTIDE SEQUENCE [LARGE SCALE GENOMIC DNA]</scope>
    <source>
        <strain evidence="2 3">NBT06-6</strain>
    </source>
</reference>
<proteinExistence type="predicted"/>
<evidence type="ECO:0000313" key="3">
    <source>
        <dbReference type="Proteomes" id="UP000215771"/>
    </source>
</evidence>
<name>A0A269PEV7_9CORY</name>
<accession>A0A269PEV7</accession>
<gene>
    <name evidence="2" type="ORF">CIG21_04180</name>
</gene>
<dbReference type="Proteomes" id="UP000215771">
    <property type="component" value="Unassembled WGS sequence"/>
</dbReference>
<keyword evidence="1" id="KW-0812">Transmembrane</keyword>
<organism evidence="2 3">
    <name type="scientific">Corynebacterium hadale</name>
    <dbReference type="NCBI Taxonomy" id="2026255"/>
    <lineage>
        <taxon>Bacteria</taxon>
        <taxon>Bacillati</taxon>
        <taxon>Actinomycetota</taxon>
        <taxon>Actinomycetes</taxon>
        <taxon>Mycobacteriales</taxon>
        <taxon>Corynebacteriaceae</taxon>
        <taxon>Corynebacterium</taxon>
    </lineage>
</organism>
<feature type="transmembrane region" description="Helical" evidence="1">
    <location>
        <begin position="18"/>
        <end position="39"/>
    </location>
</feature>
<sequence length="167" mass="18872">MCGGLATTESRREVSMEIIVSVVLLVVIGVTGIAIWRFAMFRNSGGRALIRKLPAQGLHGWRHGILRYTGEELQFYKLRSLSSNYDYALDRRDLTINGVRDLTADEQEIMPGVSTVLEMTSPRGQLEFAADRHVEMALISWVESAPDRRQQRVDVRSLAQRVQRGRA</sequence>
<evidence type="ECO:0008006" key="4">
    <source>
        <dbReference type="Google" id="ProtNLM"/>
    </source>
</evidence>
<evidence type="ECO:0000256" key="1">
    <source>
        <dbReference type="SAM" id="Phobius"/>
    </source>
</evidence>